<dbReference type="GO" id="GO:0016887">
    <property type="term" value="F:ATP hydrolysis activity"/>
    <property type="evidence" value="ECO:0007669"/>
    <property type="project" value="InterPro"/>
</dbReference>
<keyword evidence="10" id="KW-1133">Transmembrane helix</keyword>
<protein>
    <recommendedName>
        <fullName evidence="7">microtubule-severing ATPase</fullName>
        <ecNumber evidence="7">5.6.1.1</ecNumber>
    </recommendedName>
</protein>
<comment type="caution">
    <text evidence="12">The sequence shown here is derived from an EMBL/GenBank/DDBJ whole genome shotgun (WGS) entry which is preliminary data.</text>
</comment>
<dbReference type="InterPro" id="IPR027417">
    <property type="entry name" value="P-loop_NTPase"/>
</dbReference>
<feature type="compositionally biased region" description="Gly residues" evidence="9">
    <location>
        <begin position="331"/>
        <end position="346"/>
    </location>
</feature>
<dbReference type="PROSITE" id="PS00674">
    <property type="entry name" value="AAA"/>
    <property type="match status" value="1"/>
</dbReference>
<dbReference type="Gene3D" id="1.10.8.60">
    <property type="match status" value="1"/>
</dbReference>
<keyword evidence="2 8" id="KW-0547">Nucleotide-binding</keyword>
<dbReference type="FunFam" id="1.10.8.60:FF:000022">
    <property type="entry name" value="Fidgetin like 1"/>
    <property type="match status" value="1"/>
</dbReference>
<dbReference type="CDD" id="cd19509">
    <property type="entry name" value="RecA-like_VPS4-like"/>
    <property type="match status" value="1"/>
</dbReference>
<dbReference type="Gene3D" id="1.20.58.80">
    <property type="entry name" value="Phosphotransferase system, lactose/cellobiose-type IIA subunit"/>
    <property type="match status" value="1"/>
</dbReference>
<dbReference type="Gene3D" id="3.40.50.300">
    <property type="entry name" value="P-loop containing nucleotide triphosphate hydrolases"/>
    <property type="match status" value="1"/>
</dbReference>
<evidence type="ECO:0000256" key="1">
    <source>
        <dbReference type="ARBA" id="ARBA00022701"/>
    </source>
</evidence>
<evidence type="ECO:0000313" key="12">
    <source>
        <dbReference type="EMBL" id="GIL48206.1"/>
    </source>
</evidence>
<keyword evidence="4 10" id="KW-0472">Membrane</keyword>
<evidence type="ECO:0000256" key="5">
    <source>
        <dbReference type="ARBA" id="ARBA00023235"/>
    </source>
</evidence>
<accession>A0A8J4AYM8</accession>
<comment type="similarity">
    <text evidence="8">Belongs to the AAA ATPase family.</text>
</comment>
<evidence type="ECO:0000256" key="3">
    <source>
        <dbReference type="ARBA" id="ARBA00022840"/>
    </source>
</evidence>
<evidence type="ECO:0000256" key="7">
    <source>
        <dbReference type="ARBA" id="ARBA00038871"/>
    </source>
</evidence>
<dbReference type="AlphaFoldDB" id="A0A8J4AYM8"/>
<sequence>MPSRLSYEFHKNLANQIEAWHNLLASPVGIASPNDAIDDPPVVASSNSLYILTNLQLQNFLLAAALVLSVVLAFGAAKLRARARYAVRRSTGSTLGRQTRGISVHLLDVPRREYYYLAVRVLRCGLRWPLRHMFDSLASIFGGTGRSSKDPSKQQEALLAKNRQKLQEYHKLTQEAIDRARAADKQGRHDVAVRLYGTALEAALEGLNLHVAPGNGLGPKADTVATWRSDLEDWACQVEVRLQAIKSGNAASPYAPPVRATPFSSVTKHPQSSVAVSPKGLMRSFSGAAPRRPISAGRTRPAAATLAGSSSKSITLQLRTRSSAPAETAQRGGGGGRGGRGGGAAAGGRDDGLAKYKELVMGEILDRSPAVKWDDIAGLVTAKAALTEAVILPALRPDLFQGLRAPVRGILLYGPPGNGKTMLAKALAAQSQATFFNISASSLTSKWVGDGEKLVRALFELAAERQPSIIFMDELDSLLSARGRSGEGDAARRLLTEFLVQFDGVGGAGRERVVVVGATNRPQELDDAVRRRLTKRIYIPLPDSEGRRAVLTHLLKGQKLRLNDKEVMALVQATSGYSASDLAALCKEAAMAPLRELGPERLASVPASALRPIGRPDFEAALRVVRPSVDAASLQAYEDFTKTYGTQ</sequence>
<keyword evidence="10" id="KW-0812">Transmembrane</keyword>
<dbReference type="GO" id="GO:0008568">
    <property type="term" value="F:microtubule severing ATPase activity"/>
    <property type="evidence" value="ECO:0007669"/>
    <property type="project" value="UniProtKB-EC"/>
</dbReference>
<dbReference type="EC" id="5.6.1.1" evidence="7"/>
<keyword evidence="5" id="KW-0413">Isomerase</keyword>
<dbReference type="Proteomes" id="UP000747399">
    <property type="component" value="Unassembled WGS sequence"/>
</dbReference>
<comment type="catalytic activity">
    <reaction evidence="6">
        <text>n ATP + n H2O + a microtubule = n ADP + n phosphate + (n+1) alpha/beta tubulin heterodimers.</text>
        <dbReference type="EC" id="5.6.1.1"/>
    </reaction>
</comment>
<dbReference type="InterPro" id="IPR003960">
    <property type="entry name" value="ATPase_AAA_CS"/>
</dbReference>
<evidence type="ECO:0000256" key="8">
    <source>
        <dbReference type="RuleBase" id="RU003651"/>
    </source>
</evidence>
<evidence type="ECO:0000256" key="4">
    <source>
        <dbReference type="ARBA" id="ARBA00023136"/>
    </source>
</evidence>
<dbReference type="InterPro" id="IPR050304">
    <property type="entry name" value="MT-severing_AAA_ATPase"/>
</dbReference>
<keyword evidence="13" id="KW-1185">Reference proteome</keyword>
<reference evidence="12" key="1">
    <citation type="journal article" date="2021" name="Proc. Natl. Acad. Sci. U.S.A.">
        <title>Three genomes in the algal genus Volvox reveal the fate of a haploid sex-determining region after a transition to homothallism.</title>
        <authorList>
            <person name="Yamamoto K."/>
            <person name="Hamaji T."/>
            <person name="Kawai-Toyooka H."/>
            <person name="Matsuzaki R."/>
            <person name="Takahashi F."/>
            <person name="Nishimura Y."/>
            <person name="Kawachi M."/>
            <person name="Noguchi H."/>
            <person name="Minakuchi Y."/>
            <person name="Umen J.G."/>
            <person name="Toyoda A."/>
            <person name="Nozaki H."/>
        </authorList>
    </citation>
    <scope>NUCLEOTIDE SEQUENCE</scope>
    <source>
        <strain evidence="12">NIES-3780</strain>
    </source>
</reference>
<dbReference type="SMART" id="SM00382">
    <property type="entry name" value="AAA"/>
    <property type="match status" value="1"/>
</dbReference>
<evidence type="ECO:0000259" key="11">
    <source>
        <dbReference type="SMART" id="SM00382"/>
    </source>
</evidence>
<dbReference type="InterPro" id="IPR003593">
    <property type="entry name" value="AAA+_ATPase"/>
</dbReference>
<evidence type="ECO:0000256" key="9">
    <source>
        <dbReference type="SAM" id="MobiDB-lite"/>
    </source>
</evidence>
<name>A0A8J4AYM8_9CHLO</name>
<keyword evidence="3 8" id="KW-0067">ATP-binding</keyword>
<dbReference type="PANTHER" id="PTHR23074">
    <property type="entry name" value="AAA DOMAIN-CONTAINING"/>
    <property type="match status" value="1"/>
</dbReference>
<evidence type="ECO:0000256" key="10">
    <source>
        <dbReference type="SAM" id="Phobius"/>
    </source>
</evidence>
<organism evidence="12 13">
    <name type="scientific">Volvox africanus</name>
    <dbReference type="NCBI Taxonomy" id="51714"/>
    <lineage>
        <taxon>Eukaryota</taxon>
        <taxon>Viridiplantae</taxon>
        <taxon>Chlorophyta</taxon>
        <taxon>core chlorophytes</taxon>
        <taxon>Chlorophyceae</taxon>
        <taxon>CS clade</taxon>
        <taxon>Chlamydomonadales</taxon>
        <taxon>Volvocaceae</taxon>
        <taxon>Volvox</taxon>
    </lineage>
</organism>
<feature type="compositionally biased region" description="Polar residues" evidence="9">
    <location>
        <begin position="307"/>
        <end position="325"/>
    </location>
</feature>
<gene>
    <name evidence="12" type="ORF">Vafri_4890</name>
</gene>
<dbReference type="SUPFAM" id="SSF52540">
    <property type="entry name" value="P-loop containing nucleoside triphosphate hydrolases"/>
    <property type="match status" value="1"/>
</dbReference>
<dbReference type="Pfam" id="PF09336">
    <property type="entry name" value="Vps4_C"/>
    <property type="match status" value="1"/>
</dbReference>
<evidence type="ECO:0000256" key="6">
    <source>
        <dbReference type="ARBA" id="ARBA00036378"/>
    </source>
</evidence>
<dbReference type="FunFam" id="3.40.50.300:FF:000093">
    <property type="entry name" value="Fidgetin-like 1"/>
    <property type="match status" value="1"/>
</dbReference>
<dbReference type="InterPro" id="IPR015415">
    <property type="entry name" value="Spast_Vps4_C"/>
</dbReference>
<evidence type="ECO:0000256" key="2">
    <source>
        <dbReference type="ARBA" id="ARBA00022741"/>
    </source>
</evidence>
<evidence type="ECO:0000313" key="13">
    <source>
        <dbReference type="Proteomes" id="UP000747399"/>
    </source>
</evidence>
<proteinExistence type="inferred from homology"/>
<feature type="domain" description="AAA+ ATPase" evidence="11">
    <location>
        <begin position="406"/>
        <end position="543"/>
    </location>
</feature>
<dbReference type="Pfam" id="PF00004">
    <property type="entry name" value="AAA"/>
    <property type="match status" value="1"/>
</dbReference>
<dbReference type="InterPro" id="IPR041569">
    <property type="entry name" value="AAA_lid_3"/>
</dbReference>
<dbReference type="PANTHER" id="PTHR23074:SF86">
    <property type="entry name" value="SPASTIN"/>
    <property type="match status" value="1"/>
</dbReference>
<keyword evidence="1" id="KW-0493">Microtubule</keyword>
<dbReference type="EMBL" id="BNCO01000005">
    <property type="protein sequence ID" value="GIL48206.1"/>
    <property type="molecule type" value="Genomic_DNA"/>
</dbReference>
<dbReference type="GO" id="GO:0005524">
    <property type="term" value="F:ATP binding"/>
    <property type="evidence" value="ECO:0007669"/>
    <property type="project" value="UniProtKB-KW"/>
</dbReference>
<dbReference type="GO" id="GO:0005874">
    <property type="term" value="C:microtubule"/>
    <property type="evidence" value="ECO:0007669"/>
    <property type="project" value="UniProtKB-KW"/>
</dbReference>
<dbReference type="Pfam" id="PF17862">
    <property type="entry name" value="AAA_lid_3"/>
    <property type="match status" value="1"/>
</dbReference>
<dbReference type="InterPro" id="IPR003959">
    <property type="entry name" value="ATPase_AAA_core"/>
</dbReference>
<feature type="transmembrane region" description="Helical" evidence="10">
    <location>
        <begin position="60"/>
        <end position="79"/>
    </location>
</feature>
<feature type="region of interest" description="Disordered" evidence="9">
    <location>
        <begin position="285"/>
        <end position="348"/>
    </location>
</feature>